<dbReference type="OrthoDB" id="340550at2759"/>
<dbReference type="EMBL" id="MU005980">
    <property type="protein sequence ID" value="KAF2860549.1"/>
    <property type="molecule type" value="Genomic_DNA"/>
</dbReference>
<feature type="compositionally biased region" description="Basic residues" evidence="1">
    <location>
        <begin position="159"/>
        <end position="171"/>
    </location>
</feature>
<sequence>MPPPPGSPARPAPLSPKKEEASGSPVTSLPRHSRGINFARVSTTLHHSTLPNTPDSSPMGASCRARKGSVGGDAQPIWGMPRAERSTLSSSVGSVDMLGSDSGSSDSEMELRSSAGIEDEDVFTPQPCRNSVVPQTPTSHLSAMWNASPKQATLIRTIRRARLTGRRRRKGSSSTSNSGYSSLTFPRAASPIQHLAPPPLHVEAGTPHVQRSARNSLALGRLRLSSSNDSGDEGASVTPTVVRRPVTRAGSLLPKTKGFARIRAALMEEASPVDSETRRERETIRQVRERDDGVELYPDAALITTEISMTERARSLSEASTNNSMQVDETNTGSLMKSMKRRREDDFDPIPIKRRAVSPSVSTQSSPVPGSTRERKLGLQGMLDTNDGFVKMSIE</sequence>
<name>A0A6A7C0M2_9PEZI</name>
<protein>
    <submittedName>
        <fullName evidence="2">Uncharacterized protein</fullName>
    </submittedName>
</protein>
<dbReference type="AlphaFoldDB" id="A0A6A7C0M2"/>
<evidence type="ECO:0000313" key="2">
    <source>
        <dbReference type="EMBL" id="KAF2860549.1"/>
    </source>
</evidence>
<organism evidence="2 3">
    <name type="scientific">Piedraia hortae CBS 480.64</name>
    <dbReference type="NCBI Taxonomy" id="1314780"/>
    <lineage>
        <taxon>Eukaryota</taxon>
        <taxon>Fungi</taxon>
        <taxon>Dikarya</taxon>
        <taxon>Ascomycota</taxon>
        <taxon>Pezizomycotina</taxon>
        <taxon>Dothideomycetes</taxon>
        <taxon>Dothideomycetidae</taxon>
        <taxon>Capnodiales</taxon>
        <taxon>Piedraiaceae</taxon>
        <taxon>Piedraia</taxon>
    </lineage>
</organism>
<dbReference type="PANTHER" id="PTHR42106">
    <property type="entry name" value="CHROMOSOME 10, WHOLE GENOME SHOTGUN SEQUENCE"/>
    <property type="match status" value="1"/>
</dbReference>
<feature type="compositionally biased region" description="Low complexity" evidence="1">
    <location>
        <begin position="88"/>
        <end position="106"/>
    </location>
</feature>
<feature type="compositionally biased region" description="Low complexity" evidence="1">
    <location>
        <begin position="172"/>
        <end position="184"/>
    </location>
</feature>
<proteinExistence type="predicted"/>
<evidence type="ECO:0000256" key="1">
    <source>
        <dbReference type="SAM" id="MobiDB-lite"/>
    </source>
</evidence>
<evidence type="ECO:0000313" key="3">
    <source>
        <dbReference type="Proteomes" id="UP000799421"/>
    </source>
</evidence>
<feature type="compositionally biased region" description="Polar residues" evidence="1">
    <location>
        <begin position="317"/>
        <end position="335"/>
    </location>
</feature>
<feature type="region of interest" description="Disordered" evidence="1">
    <location>
        <begin position="1"/>
        <end position="114"/>
    </location>
</feature>
<gene>
    <name evidence="2" type="ORF">K470DRAFT_264364</name>
</gene>
<feature type="region of interest" description="Disordered" evidence="1">
    <location>
        <begin position="159"/>
        <end position="185"/>
    </location>
</feature>
<feature type="compositionally biased region" description="Low complexity" evidence="1">
    <location>
        <begin position="357"/>
        <end position="371"/>
    </location>
</feature>
<dbReference type="Proteomes" id="UP000799421">
    <property type="component" value="Unassembled WGS sequence"/>
</dbReference>
<feature type="region of interest" description="Disordered" evidence="1">
    <location>
        <begin position="313"/>
        <end position="384"/>
    </location>
</feature>
<feature type="compositionally biased region" description="Polar residues" evidence="1">
    <location>
        <begin position="40"/>
        <end position="56"/>
    </location>
</feature>
<dbReference type="PANTHER" id="PTHR42106:SF1">
    <property type="match status" value="1"/>
</dbReference>
<keyword evidence="3" id="KW-1185">Reference proteome</keyword>
<reference evidence="2" key="1">
    <citation type="journal article" date="2020" name="Stud. Mycol.">
        <title>101 Dothideomycetes genomes: a test case for predicting lifestyles and emergence of pathogens.</title>
        <authorList>
            <person name="Haridas S."/>
            <person name="Albert R."/>
            <person name="Binder M."/>
            <person name="Bloem J."/>
            <person name="Labutti K."/>
            <person name="Salamov A."/>
            <person name="Andreopoulos B."/>
            <person name="Baker S."/>
            <person name="Barry K."/>
            <person name="Bills G."/>
            <person name="Bluhm B."/>
            <person name="Cannon C."/>
            <person name="Castanera R."/>
            <person name="Culley D."/>
            <person name="Daum C."/>
            <person name="Ezra D."/>
            <person name="Gonzalez J."/>
            <person name="Henrissat B."/>
            <person name="Kuo A."/>
            <person name="Liang C."/>
            <person name="Lipzen A."/>
            <person name="Lutzoni F."/>
            <person name="Magnuson J."/>
            <person name="Mondo S."/>
            <person name="Nolan M."/>
            <person name="Ohm R."/>
            <person name="Pangilinan J."/>
            <person name="Park H.-J."/>
            <person name="Ramirez L."/>
            <person name="Alfaro M."/>
            <person name="Sun H."/>
            <person name="Tritt A."/>
            <person name="Yoshinaga Y."/>
            <person name="Zwiers L.-H."/>
            <person name="Turgeon B."/>
            <person name="Goodwin S."/>
            <person name="Spatafora J."/>
            <person name="Crous P."/>
            <person name="Grigoriev I."/>
        </authorList>
    </citation>
    <scope>NUCLEOTIDE SEQUENCE</scope>
    <source>
        <strain evidence="2">CBS 480.64</strain>
    </source>
</reference>
<accession>A0A6A7C0M2</accession>
<feature type="compositionally biased region" description="Pro residues" evidence="1">
    <location>
        <begin position="1"/>
        <end position="14"/>
    </location>
</feature>